<dbReference type="RefSeq" id="WP_103948018.1">
    <property type="nucleotide sequence ID" value="NZ_PQVR01000020.1"/>
</dbReference>
<gene>
    <name evidence="1" type="ORF">C3712_07150</name>
</gene>
<accession>A0ABX5A3H6</accession>
<comment type="caution">
    <text evidence="1">The sequence shown here is derived from an EMBL/GenBank/DDBJ whole genome shotgun (WGS) entry which is preliminary data.</text>
</comment>
<dbReference type="EMBL" id="PQVW01000004">
    <property type="protein sequence ID" value="POZ23992.1"/>
    <property type="molecule type" value="Genomic_DNA"/>
</dbReference>
<dbReference type="Pfam" id="PF13973">
    <property type="entry name" value="DUF4222"/>
    <property type="match status" value="1"/>
</dbReference>
<dbReference type="InterPro" id="IPR025317">
    <property type="entry name" value="DUF4222"/>
</dbReference>
<name>A0ABX5A3H6_9ENTR</name>
<reference evidence="1 2" key="1">
    <citation type="submission" date="2018-02" db="EMBL/GenBank/DDBJ databases">
        <title>Lelliotia aquatilis sp. nov., isolated from drinking water.</title>
        <authorList>
            <person name="Kaempfer P."/>
            <person name="Glaeser S."/>
            <person name="Exner M."/>
            <person name="Doijad S."/>
            <person name="Chakraborty T."/>
        </authorList>
    </citation>
    <scope>NUCLEOTIDE SEQUENCE [LARGE SCALE GENOMIC DNA]</scope>
    <source>
        <strain evidence="1 2">6331-17</strain>
    </source>
</reference>
<sequence>MRTDQEIIEHARAVLQRNAANAPADRRAEILPGRKFRAHRGGMVTLINRSLTRVTFRREGYSDICEISCREFDRKFTEVKS</sequence>
<evidence type="ECO:0008006" key="3">
    <source>
        <dbReference type="Google" id="ProtNLM"/>
    </source>
</evidence>
<protein>
    <recommendedName>
        <fullName evidence="3">DUF4222 domain-containing protein</fullName>
    </recommendedName>
</protein>
<keyword evidence="2" id="KW-1185">Reference proteome</keyword>
<evidence type="ECO:0000313" key="1">
    <source>
        <dbReference type="EMBL" id="POZ23992.1"/>
    </source>
</evidence>
<dbReference type="Proteomes" id="UP000237025">
    <property type="component" value="Unassembled WGS sequence"/>
</dbReference>
<organism evidence="1 2">
    <name type="scientific">Lelliottia aquatilis</name>
    <dbReference type="NCBI Taxonomy" id="2080838"/>
    <lineage>
        <taxon>Bacteria</taxon>
        <taxon>Pseudomonadati</taxon>
        <taxon>Pseudomonadota</taxon>
        <taxon>Gammaproteobacteria</taxon>
        <taxon>Enterobacterales</taxon>
        <taxon>Enterobacteriaceae</taxon>
        <taxon>Lelliottia</taxon>
    </lineage>
</organism>
<evidence type="ECO:0000313" key="2">
    <source>
        <dbReference type="Proteomes" id="UP000237025"/>
    </source>
</evidence>
<proteinExistence type="predicted"/>